<reference evidence="5" key="1">
    <citation type="journal article" date="2023" name="Proc. Natl. Acad. Sci. U.S.A.">
        <title>Genomic and structural basis for evolution of tropane alkaloid biosynthesis.</title>
        <authorList>
            <person name="Wanga Y.-J."/>
            <person name="Taina T."/>
            <person name="Yua J.-Y."/>
            <person name="Lia J."/>
            <person name="Xua B."/>
            <person name="Chenc J."/>
            <person name="D'Auriad J.C."/>
            <person name="Huanga J.-P."/>
            <person name="Huanga S.-X."/>
        </authorList>
    </citation>
    <scope>NUCLEOTIDE SEQUENCE [LARGE SCALE GENOMIC DNA]</scope>
    <source>
        <strain evidence="5">cv. KIB-2019</strain>
    </source>
</reference>
<dbReference type="AlphaFoldDB" id="A0A9Q1MHT0"/>
<keyword evidence="2" id="KW-0812">Transmembrane</keyword>
<comment type="caution">
    <text evidence="4">The sequence shown here is derived from an EMBL/GenBank/DDBJ whole genome shotgun (WGS) entry which is preliminary data.</text>
</comment>
<organism evidence="4 5">
    <name type="scientific">Anisodus acutangulus</name>
    <dbReference type="NCBI Taxonomy" id="402998"/>
    <lineage>
        <taxon>Eukaryota</taxon>
        <taxon>Viridiplantae</taxon>
        <taxon>Streptophyta</taxon>
        <taxon>Embryophyta</taxon>
        <taxon>Tracheophyta</taxon>
        <taxon>Spermatophyta</taxon>
        <taxon>Magnoliopsida</taxon>
        <taxon>eudicotyledons</taxon>
        <taxon>Gunneridae</taxon>
        <taxon>Pentapetalae</taxon>
        <taxon>asterids</taxon>
        <taxon>lamiids</taxon>
        <taxon>Solanales</taxon>
        <taxon>Solanaceae</taxon>
        <taxon>Solanoideae</taxon>
        <taxon>Hyoscyameae</taxon>
        <taxon>Anisodus</taxon>
    </lineage>
</organism>
<evidence type="ECO:0000259" key="3">
    <source>
        <dbReference type="PROSITE" id="PS00028"/>
    </source>
</evidence>
<sequence>MAIFLSLFFLFLLFLGFAALVLLHFLVTSTAFRRRHRRRQRFPARTHSPELPCESYCGSQEGVMDCAICLEEFKEGIYPRNHKRRQNHRSNTEDQEENDGVEVDRG</sequence>
<keyword evidence="5" id="KW-1185">Reference proteome</keyword>
<protein>
    <recommendedName>
        <fullName evidence="3">C2H2-type domain-containing protein</fullName>
    </recommendedName>
</protein>
<keyword evidence="2" id="KW-1133">Transmembrane helix</keyword>
<evidence type="ECO:0000313" key="4">
    <source>
        <dbReference type="EMBL" id="KAJ8560483.1"/>
    </source>
</evidence>
<name>A0A9Q1MHT0_9SOLA</name>
<gene>
    <name evidence="4" type="ORF">K7X08_022343</name>
</gene>
<feature type="transmembrane region" description="Helical" evidence="2">
    <location>
        <begin position="6"/>
        <end position="32"/>
    </location>
</feature>
<evidence type="ECO:0000256" key="1">
    <source>
        <dbReference type="SAM" id="MobiDB-lite"/>
    </source>
</evidence>
<feature type="compositionally biased region" description="Acidic residues" evidence="1">
    <location>
        <begin position="93"/>
        <end position="106"/>
    </location>
</feature>
<keyword evidence="2" id="KW-0472">Membrane</keyword>
<proteinExistence type="predicted"/>
<feature type="domain" description="C2H2-type" evidence="3">
    <location>
        <begin position="66"/>
        <end position="88"/>
    </location>
</feature>
<evidence type="ECO:0000313" key="5">
    <source>
        <dbReference type="Proteomes" id="UP001152561"/>
    </source>
</evidence>
<evidence type="ECO:0000256" key="2">
    <source>
        <dbReference type="SAM" id="Phobius"/>
    </source>
</evidence>
<feature type="region of interest" description="Disordered" evidence="1">
    <location>
        <begin position="81"/>
        <end position="106"/>
    </location>
</feature>
<dbReference type="PROSITE" id="PS00028">
    <property type="entry name" value="ZINC_FINGER_C2H2_1"/>
    <property type="match status" value="1"/>
</dbReference>
<dbReference type="EMBL" id="JAJAGQ010000006">
    <property type="protein sequence ID" value="KAJ8560483.1"/>
    <property type="molecule type" value="Genomic_DNA"/>
</dbReference>
<dbReference type="InterPro" id="IPR013087">
    <property type="entry name" value="Znf_C2H2_type"/>
</dbReference>
<accession>A0A9Q1MHT0</accession>
<dbReference type="Proteomes" id="UP001152561">
    <property type="component" value="Unassembled WGS sequence"/>
</dbReference>